<organism evidence="2 3">
    <name type="scientific">Danio rerio</name>
    <name type="common">Zebrafish</name>
    <name type="synonym">Brachydanio rerio</name>
    <dbReference type="NCBI Taxonomy" id="7955"/>
    <lineage>
        <taxon>Eukaryota</taxon>
        <taxon>Metazoa</taxon>
        <taxon>Chordata</taxon>
        <taxon>Craniata</taxon>
        <taxon>Vertebrata</taxon>
        <taxon>Euteleostomi</taxon>
        <taxon>Actinopterygii</taxon>
        <taxon>Neopterygii</taxon>
        <taxon>Teleostei</taxon>
        <taxon>Ostariophysi</taxon>
        <taxon>Cypriniformes</taxon>
        <taxon>Danionidae</taxon>
        <taxon>Danioninae</taxon>
        <taxon>Danio</taxon>
    </lineage>
</organism>
<proteinExistence type="predicted"/>
<dbReference type="RefSeq" id="XP_068079340.1">
    <property type="nucleotide sequence ID" value="XM_068223239.2"/>
</dbReference>
<reference evidence="3" key="1">
    <citation type="submission" date="2025-08" db="UniProtKB">
        <authorList>
            <consortium name="RefSeq"/>
        </authorList>
    </citation>
    <scope>IDENTIFICATION</scope>
    <source>
        <strain evidence="3">Tuebingen</strain>
        <tissue evidence="3">Fibroblasts and whole tissue</tissue>
    </source>
</reference>
<gene>
    <name evidence="3" type="primary">LOC101882297</name>
</gene>
<evidence type="ECO:0000313" key="2">
    <source>
        <dbReference type="Proteomes" id="UP000000437"/>
    </source>
</evidence>
<dbReference type="GeneID" id="101882297"/>
<dbReference type="AlphaFoldDB" id="A0AB32TVG1"/>
<sequence>MSERAGAHCLQVLCSHLCCWETEHRWARGVKHSSPAPIRKSSSKHQQLPSLSVVDVSEWTGWMRAGTERPRVSAETEDASHCKQITHTQKIKRADLSLAESMMPVSSTTNDKQNKIKLNTVEISAVSSSSEFTQHPVFMWIPNLQHQPQRIHTQQSPFPKIAIKELICLPSCQLSKPSKAAGLRQRCTVNKRRAHRCSNSTLEGAGGSRWVGIAFNPIPKPSTHSLSRSFPFRDSGRLNGKLPSLSTQHPKPKHSSGHSSTLSLSLASVKCWRGS</sequence>
<protein>
    <submittedName>
        <fullName evidence="3">Uncharacterized protein isoform X2</fullName>
    </submittedName>
</protein>
<evidence type="ECO:0000313" key="3">
    <source>
        <dbReference type="RefSeq" id="XP_068079340.1"/>
    </source>
</evidence>
<keyword evidence="2" id="KW-1185">Reference proteome</keyword>
<feature type="region of interest" description="Disordered" evidence="1">
    <location>
        <begin position="225"/>
        <end position="261"/>
    </location>
</feature>
<evidence type="ECO:0000256" key="1">
    <source>
        <dbReference type="SAM" id="MobiDB-lite"/>
    </source>
</evidence>
<dbReference type="Proteomes" id="UP000000437">
    <property type="component" value="Chromosome 8"/>
</dbReference>
<name>A0AB32TVG1_DANRE</name>
<accession>A0AB32TVG1</accession>